<accession>A0ABY9IMC8</accession>
<name>A0ABY9IMC8_9ACTN</name>
<sequence>MTSDPDGGAEGGQGQSDAALLGLVEDATVRIHAPASGYDPDGPGGQAPGGEFLGSGFFIAPSWILTCAHVAMRGEGGMVNVVFKGDRYTGELAEVPGKVVVAMPGTRPPGTSGWPAPDLALIQLRRPVEHACVYVAERSGALLRGGDIRCVGWVNSPGGGLKLRNGTYRVNGSYGAADDVEQVVLLDEGWLEPGMSGGPVIDFARGEVVGVVKSRLDRQQGGTAVGIERLRTLEVPSTPIETETDDTYQAVFHAHDRYHADRHNVAVGTERTWTDVQSELPGPPAGILGPRLRADLLGRLAELPPPASTRSLLALLDRLPGVYSRDHRPAPRGWRDGLGVLYETRVRDRQARFELIVRYCMGVLTADRPCGQLSVTNAKALWGWVKRIADVELSRDLRGQLDMEWAAIRLRLEQNRQQAVRPSVSEPVLYGDRDGVVLNVDLQGWARDQYDWRVAVDRQASGAEPIDEDSRGAPLGTVPDRLAAALAEAFRRCDEPGSPAMLQVVVAPALFGLAVDDWVLPSNGLPLGAVRPVVLRSSYQGPADERRARWETGPAPGLRAEAVDCEDDLRVRVPDVTRLRTLAHDTVPVLCRYGSRPDPDTTAGVVRLIDAGFGAVLLQRRAAEADTVCREFHRRVAEAVSDAGARDRLPWKIHELRRGVGAGRTEMFWSDGVALYCEDPNHALPDSDGFLEAP</sequence>
<keyword evidence="3" id="KW-1185">Reference proteome</keyword>
<dbReference type="SUPFAM" id="SSF50494">
    <property type="entry name" value="Trypsin-like serine proteases"/>
    <property type="match status" value="1"/>
</dbReference>
<evidence type="ECO:0000259" key="1">
    <source>
        <dbReference type="Pfam" id="PF20028"/>
    </source>
</evidence>
<dbReference type="EMBL" id="CP120988">
    <property type="protein sequence ID" value="WLQ56406.1"/>
    <property type="molecule type" value="Genomic_DNA"/>
</dbReference>
<dbReference type="InterPro" id="IPR043504">
    <property type="entry name" value="Peptidase_S1_PA_chymotrypsin"/>
</dbReference>
<dbReference type="Gene3D" id="2.40.10.10">
    <property type="entry name" value="Trypsin-like serine proteases"/>
    <property type="match status" value="2"/>
</dbReference>
<feature type="domain" description="vWA-MoxR associated protein C-terminal" evidence="1">
    <location>
        <begin position="448"/>
        <end position="680"/>
    </location>
</feature>
<dbReference type="Pfam" id="PF20028">
    <property type="entry name" value="VMAP-C"/>
    <property type="match status" value="1"/>
</dbReference>
<protein>
    <submittedName>
        <fullName evidence="2">Trypsin-like peptidase domain-containing protein</fullName>
    </submittedName>
</protein>
<dbReference type="InterPro" id="IPR045450">
    <property type="entry name" value="VMAP_C"/>
</dbReference>
<evidence type="ECO:0000313" key="2">
    <source>
        <dbReference type="EMBL" id="WLQ56406.1"/>
    </source>
</evidence>
<reference evidence="2 3" key="1">
    <citation type="submission" date="2023-03" db="EMBL/GenBank/DDBJ databases">
        <title>Isolation and description of six Streptomyces strains from soil environments, able to metabolize different microbial glucans.</title>
        <authorList>
            <person name="Widen T."/>
            <person name="Larsbrink J."/>
        </authorList>
    </citation>
    <scope>NUCLEOTIDE SEQUENCE [LARGE SCALE GENOMIC DNA]</scope>
    <source>
        <strain evidence="2 3">Alt2</strain>
    </source>
</reference>
<organism evidence="2 3">
    <name type="scientific">Streptomyces poriferorum</name>
    <dbReference type="NCBI Taxonomy" id="2798799"/>
    <lineage>
        <taxon>Bacteria</taxon>
        <taxon>Bacillati</taxon>
        <taxon>Actinomycetota</taxon>
        <taxon>Actinomycetes</taxon>
        <taxon>Kitasatosporales</taxon>
        <taxon>Streptomycetaceae</taxon>
        <taxon>Streptomyces</taxon>
    </lineage>
</organism>
<proteinExistence type="predicted"/>
<dbReference type="InterPro" id="IPR009003">
    <property type="entry name" value="Peptidase_S1_PA"/>
</dbReference>
<evidence type="ECO:0000313" key="3">
    <source>
        <dbReference type="Proteomes" id="UP001235744"/>
    </source>
</evidence>
<dbReference type="RefSeq" id="WP_306071643.1">
    <property type="nucleotide sequence ID" value="NZ_CP120988.1"/>
</dbReference>
<dbReference type="Pfam" id="PF13365">
    <property type="entry name" value="Trypsin_2"/>
    <property type="match status" value="1"/>
</dbReference>
<dbReference type="Proteomes" id="UP001235744">
    <property type="component" value="Chromosome"/>
</dbReference>
<gene>
    <name evidence="2" type="ORF">P8A19_13565</name>
</gene>